<protein>
    <submittedName>
        <fullName evidence="9">PDZ domain-containing protein</fullName>
    </submittedName>
</protein>
<dbReference type="GO" id="GO:0030288">
    <property type="term" value="C:outer membrane-bounded periplasmic space"/>
    <property type="evidence" value="ECO:0007669"/>
    <property type="project" value="TreeGrafter"/>
</dbReference>
<dbReference type="InterPro" id="IPR005151">
    <property type="entry name" value="Tail-specific_protease"/>
</dbReference>
<feature type="region of interest" description="Disordered" evidence="6">
    <location>
        <begin position="406"/>
        <end position="429"/>
    </location>
</feature>
<evidence type="ECO:0000256" key="3">
    <source>
        <dbReference type="ARBA" id="ARBA00022801"/>
    </source>
</evidence>
<sequence length="508" mass="54610">MKNMFRGLLLVSGGMVAGALISASLAGPAKQGASILPLDEIRQFTDVYGAVKQFYVEPVEDKKLMKEAISGMLSGLDPHSAFLDEEAYKDLQEGTAGEFGGLGIEVSADPSGVKVISPIDDTPAARAHIRAGDIIFKIDGKLIKDQSLNDSVKMMRGKPDTNIELSILRKGSAGPINIKLTRAIIKVQSVKSKPLPDGMGYVRISQFQERTSSDLANALESLNKSGNLKNGLVLDLRNDPGGLLNAAIGVSAAFLPKGSLVVSTKGQIEDAKKEYITSPKDYQVVREDAAVEKLPEVTKTMPIVVLVNGASASASEIVAGALQDHKRATIMGTQSFGKGSVQTVIPMRSEGKKTAIKLTTARYFTPSGRSIQAKGISPDVEVKDTAEGNFLDFDIREADLSNHLEVPEDKAAKDAKKASEKPKKAEAPLPVKTDASGITEKVEPVKAKSETVKKRPKFYRYGDADDYQLNQAIDYLKKVDKEQVSKNAKASVIELESGIKMKVEPVKK</sequence>
<keyword evidence="10" id="KW-1185">Reference proteome</keyword>
<dbReference type="EMBL" id="WSRP01000002">
    <property type="protein sequence ID" value="MVX55766.1"/>
    <property type="molecule type" value="Genomic_DNA"/>
</dbReference>
<evidence type="ECO:0000256" key="4">
    <source>
        <dbReference type="ARBA" id="ARBA00022825"/>
    </source>
</evidence>
<dbReference type="GO" id="GO:0006508">
    <property type="term" value="P:proteolysis"/>
    <property type="evidence" value="ECO:0007669"/>
    <property type="project" value="UniProtKB-KW"/>
</dbReference>
<keyword evidence="7" id="KW-0732">Signal</keyword>
<evidence type="ECO:0000313" key="9">
    <source>
        <dbReference type="EMBL" id="MVX55766.1"/>
    </source>
</evidence>
<evidence type="ECO:0000313" key="10">
    <source>
        <dbReference type="Proteomes" id="UP000472580"/>
    </source>
</evidence>
<dbReference type="SMART" id="SM00245">
    <property type="entry name" value="TSPc"/>
    <property type="match status" value="1"/>
</dbReference>
<dbReference type="SMART" id="SM00228">
    <property type="entry name" value="PDZ"/>
    <property type="match status" value="1"/>
</dbReference>
<evidence type="ECO:0000256" key="2">
    <source>
        <dbReference type="ARBA" id="ARBA00022670"/>
    </source>
</evidence>
<organism evidence="9 10">
    <name type="scientific">Parasutterella muris</name>
    <dbReference type="NCBI Taxonomy" id="2565572"/>
    <lineage>
        <taxon>Bacteria</taxon>
        <taxon>Pseudomonadati</taxon>
        <taxon>Pseudomonadota</taxon>
        <taxon>Betaproteobacteria</taxon>
        <taxon>Burkholderiales</taxon>
        <taxon>Sutterellaceae</taxon>
        <taxon>Parasutterella</taxon>
    </lineage>
</organism>
<feature type="domain" description="PDZ" evidence="8">
    <location>
        <begin position="88"/>
        <end position="156"/>
    </location>
</feature>
<dbReference type="SUPFAM" id="SSF50156">
    <property type="entry name" value="PDZ domain-like"/>
    <property type="match status" value="1"/>
</dbReference>
<dbReference type="GO" id="GO:0007165">
    <property type="term" value="P:signal transduction"/>
    <property type="evidence" value="ECO:0007669"/>
    <property type="project" value="TreeGrafter"/>
</dbReference>
<dbReference type="InterPro" id="IPR029045">
    <property type="entry name" value="ClpP/crotonase-like_dom_sf"/>
</dbReference>
<dbReference type="CDD" id="cd06782">
    <property type="entry name" value="cpPDZ_CPP-like"/>
    <property type="match status" value="1"/>
</dbReference>
<dbReference type="PANTHER" id="PTHR32060">
    <property type="entry name" value="TAIL-SPECIFIC PROTEASE"/>
    <property type="match status" value="1"/>
</dbReference>
<dbReference type="FunFam" id="3.90.226.10:FF:000029">
    <property type="entry name" value="Peptidase, S41 family"/>
    <property type="match status" value="1"/>
</dbReference>
<dbReference type="Gene3D" id="3.30.750.44">
    <property type="match status" value="1"/>
</dbReference>
<dbReference type="InterPro" id="IPR055210">
    <property type="entry name" value="CtpA/B_N"/>
</dbReference>
<dbReference type="OrthoDB" id="9812068at2"/>
<dbReference type="GO" id="GO:0008236">
    <property type="term" value="F:serine-type peptidase activity"/>
    <property type="evidence" value="ECO:0007669"/>
    <property type="project" value="UniProtKB-KW"/>
</dbReference>
<evidence type="ECO:0000259" key="8">
    <source>
        <dbReference type="PROSITE" id="PS50106"/>
    </source>
</evidence>
<dbReference type="InterPro" id="IPR001478">
    <property type="entry name" value="PDZ"/>
</dbReference>
<dbReference type="InterPro" id="IPR036034">
    <property type="entry name" value="PDZ_sf"/>
</dbReference>
<dbReference type="GO" id="GO:0004175">
    <property type="term" value="F:endopeptidase activity"/>
    <property type="evidence" value="ECO:0007669"/>
    <property type="project" value="TreeGrafter"/>
</dbReference>
<keyword evidence="2 5" id="KW-0645">Protease</keyword>
<dbReference type="Pfam" id="PF03572">
    <property type="entry name" value="Peptidase_S41"/>
    <property type="match status" value="1"/>
</dbReference>
<dbReference type="RefSeq" id="WP_160334201.1">
    <property type="nucleotide sequence ID" value="NZ_WSRP01000002.1"/>
</dbReference>
<feature type="signal peptide" evidence="7">
    <location>
        <begin position="1"/>
        <end position="26"/>
    </location>
</feature>
<dbReference type="SUPFAM" id="SSF52096">
    <property type="entry name" value="ClpP/crotonase"/>
    <property type="match status" value="1"/>
</dbReference>
<dbReference type="PROSITE" id="PS50106">
    <property type="entry name" value="PDZ"/>
    <property type="match status" value="1"/>
</dbReference>
<dbReference type="Gene3D" id="3.90.226.10">
    <property type="entry name" value="2-enoyl-CoA Hydratase, Chain A, domain 1"/>
    <property type="match status" value="1"/>
</dbReference>
<evidence type="ECO:0000256" key="5">
    <source>
        <dbReference type="RuleBase" id="RU004404"/>
    </source>
</evidence>
<dbReference type="FunFam" id="2.30.42.10:FF:000063">
    <property type="entry name" value="Peptidase, S41 family"/>
    <property type="match status" value="1"/>
</dbReference>
<feature type="compositionally biased region" description="Basic and acidic residues" evidence="6">
    <location>
        <begin position="406"/>
        <end position="426"/>
    </location>
</feature>
<proteinExistence type="inferred from homology"/>
<dbReference type="Pfam" id="PF22694">
    <property type="entry name" value="CtpB_N-like"/>
    <property type="match status" value="1"/>
</dbReference>
<evidence type="ECO:0000256" key="1">
    <source>
        <dbReference type="ARBA" id="ARBA00009179"/>
    </source>
</evidence>
<keyword evidence="4 5" id="KW-0720">Serine protease</keyword>
<dbReference type="NCBIfam" id="TIGR00225">
    <property type="entry name" value="prc"/>
    <property type="match status" value="1"/>
</dbReference>
<feature type="chain" id="PRO_5026759783" evidence="7">
    <location>
        <begin position="27"/>
        <end position="508"/>
    </location>
</feature>
<dbReference type="AlphaFoldDB" id="A0A6L6YDY7"/>
<evidence type="ECO:0000256" key="7">
    <source>
        <dbReference type="SAM" id="SignalP"/>
    </source>
</evidence>
<dbReference type="Pfam" id="PF13180">
    <property type="entry name" value="PDZ_2"/>
    <property type="match status" value="1"/>
</dbReference>
<reference evidence="9 10" key="1">
    <citation type="submission" date="2019-12" db="EMBL/GenBank/DDBJ databases">
        <title>Microbes associate with the intestines of laboratory mice.</title>
        <authorList>
            <person name="Navarre W."/>
            <person name="Wong E."/>
        </authorList>
    </citation>
    <scope>NUCLEOTIDE SEQUENCE [LARGE SCALE GENOMIC DNA]</scope>
    <source>
        <strain evidence="9 10">NM82_D38</strain>
    </source>
</reference>
<dbReference type="PANTHER" id="PTHR32060:SF30">
    <property type="entry name" value="CARBOXY-TERMINAL PROCESSING PROTEASE CTPA"/>
    <property type="match status" value="1"/>
</dbReference>
<dbReference type="CDD" id="cd07560">
    <property type="entry name" value="Peptidase_S41_CPP"/>
    <property type="match status" value="1"/>
</dbReference>
<comment type="similarity">
    <text evidence="1 5">Belongs to the peptidase S41A family.</text>
</comment>
<accession>A0A6L6YDY7</accession>
<name>A0A6L6YDY7_9BURK</name>
<evidence type="ECO:0000256" key="6">
    <source>
        <dbReference type="SAM" id="MobiDB-lite"/>
    </source>
</evidence>
<gene>
    <name evidence="9" type="ORF">E5987_00910</name>
</gene>
<comment type="caution">
    <text evidence="9">The sequence shown here is derived from an EMBL/GenBank/DDBJ whole genome shotgun (WGS) entry which is preliminary data.</text>
</comment>
<dbReference type="InterPro" id="IPR004447">
    <property type="entry name" value="Peptidase_S41A"/>
</dbReference>
<dbReference type="Gene3D" id="2.30.42.10">
    <property type="match status" value="1"/>
</dbReference>
<keyword evidence="3 5" id="KW-0378">Hydrolase</keyword>
<dbReference type="Proteomes" id="UP000472580">
    <property type="component" value="Unassembled WGS sequence"/>
</dbReference>